<sequence length="367" mass="40478">MFVRRLRGSLLVGVSLAVGLGACVPAPTATQLRAHNNRSEREEEDTGTEGGEEEDEAKPEVEAEPEPREPLRLEPPPLPEIPPIEDCEASMASYAQFRDGLNRCSKDDDCSELESLVCPLEPTYIGRFGQTTRIFSWEQALVEQCPEATDCKARKRKPLGPARCVKGHCVKGRPRIAKAERGRCWDIPVEFIEPGEPRTYAAGTDAPDSPRLAVSVPTRGRVTLDIDYRDCPTCSIDLTRLQPIGGAKVGKRRIRRGNEEMIEFKANRGVYFLRVQPRAGGAGQSVEIQAWIASDKERGMATNRHGKTYLRRCEAAQRTKSETSIKPKPAHEIRPGGLLPTRKVVRDPQPDSAAPPSGPPHQAPDPQ</sequence>
<evidence type="ECO:0000256" key="2">
    <source>
        <dbReference type="SAM" id="SignalP"/>
    </source>
</evidence>
<dbReference type="Proteomes" id="UP000005801">
    <property type="component" value="Unassembled WGS sequence"/>
</dbReference>
<dbReference type="STRING" id="391625.PPSIR1_34922"/>
<dbReference type="EMBL" id="ABCS01000019">
    <property type="protein sequence ID" value="EDM79429.1"/>
    <property type="molecule type" value="Genomic_DNA"/>
</dbReference>
<name>A6G3P2_9BACT</name>
<evidence type="ECO:0000256" key="1">
    <source>
        <dbReference type="SAM" id="MobiDB-lite"/>
    </source>
</evidence>
<feature type="region of interest" description="Disordered" evidence="1">
    <location>
        <begin position="31"/>
        <end position="79"/>
    </location>
</feature>
<dbReference type="AlphaFoldDB" id="A6G3P2"/>
<proteinExistence type="predicted"/>
<feature type="compositionally biased region" description="Basic and acidic residues" evidence="1">
    <location>
        <begin position="58"/>
        <end position="72"/>
    </location>
</feature>
<feature type="compositionally biased region" description="Pro residues" evidence="1">
    <location>
        <begin position="356"/>
        <end position="367"/>
    </location>
</feature>
<evidence type="ECO:0000313" key="3">
    <source>
        <dbReference type="EMBL" id="EDM79429.1"/>
    </source>
</evidence>
<reference evidence="3 4" key="1">
    <citation type="submission" date="2007-06" db="EMBL/GenBank/DDBJ databases">
        <authorList>
            <person name="Shimkets L."/>
            <person name="Ferriera S."/>
            <person name="Johnson J."/>
            <person name="Kravitz S."/>
            <person name="Beeson K."/>
            <person name="Sutton G."/>
            <person name="Rogers Y.-H."/>
            <person name="Friedman R."/>
            <person name="Frazier M."/>
            <person name="Venter J.C."/>
        </authorList>
    </citation>
    <scope>NUCLEOTIDE SEQUENCE [LARGE SCALE GENOMIC DNA]</scope>
    <source>
        <strain evidence="3 4">SIR-1</strain>
    </source>
</reference>
<keyword evidence="2" id="KW-0732">Signal</keyword>
<evidence type="ECO:0000313" key="4">
    <source>
        <dbReference type="Proteomes" id="UP000005801"/>
    </source>
</evidence>
<feature type="compositionally biased region" description="Basic and acidic residues" evidence="1">
    <location>
        <begin position="314"/>
        <end position="334"/>
    </location>
</feature>
<comment type="caution">
    <text evidence="3">The sequence shown here is derived from an EMBL/GenBank/DDBJ whole genome shotgun (WGS) entry which is preliminary data.</text>
</comment>
<feature type="compositionally biased region" description="Acidic residues" evidence="1">
    <location>
        <begin position="42"/>
        <end position="57"/>
    </location>
</feature>
<organism evidence="3 4">
    <name type="scientific">Plesiocystis pacifica SIR-1</name>
    <dbReference type="NCBI Taxonomy" id="391625"/>
    <lineage>
        <taxon>Bacteria</taxon>
        <taxon>Pseudomonadati</taxon>
        <taxon>Myxococcota</taxon>
        <taxon>Polyangia</taxon>
        <taxon>Nannocystales</taxon>
        <taxon>Nannocystaceae</taxon>
        <taxon>Plesiocystis</taxon>
    </lineage>
</organism>
<accession>A6G3P2</accession>
<gene>
    <name evidence="3" type="ORF">PPSIR1_34922</name>
</gene>
<keyword evidence="4" id="KW-1185">Reference proteome</keyword>
<feature type="signal peptide" evidence="2">
    <location>
        <begin position="1"/>
        <end position="17"/>
    </location>
</feature>
<dbReference type="RefSeq" id="WP_006971341.1">
    <property type="nucleotide sequence ID" value="NZ_ABCS01000019.1"/>
</dbReference>
<feature type="region of interest" description="Disordered" evidence="1">
    <location>
        <begin position="314"/>
        <end position="367"/>
    </location>
</feature>
<protein>
    <recommendedName>
        <fullName evidence="5">Lipoprotein</fullName>
    </recommendedName>
</protein>
<dbReference type="PROSITE" id="PS51257">
    <property type="entry name" value="PROKAR_LIPOPROTEIN"/>
    <property type="match status" value="1"/>
</dbReference>
<evidence type="ECO:0008006" key="5">
    <source>
        <dbReference type="Google" id="ProtNLM"/>
    </source>
</evidence>
<feature type="chain" id="PRO_5002697488" description="Lipoprotein" evidence="2">
    <location>
        <begin position="18"/>
        <end position="367"/>
    </location>
</feature>